<dbReference type="Proteomes" id="UP000694540">
    <property type="component" value="Unplaced"/>
</dbReference>
<keyword evidence="4" id="KW-1185">Reference proteome</keyword>
<sequence length="260" mass="27551">MIGSRPRSPSAAHPEDWCGPQPGGPGPAKRRRTEEPTDPEAVPGLDNLTGSLASGTLTSVVFLASGCALNLTLDDVDLLLEPEPTSVMQVSLGDRLLVLVPGALLELLGGPAHSALGLEQGAVLNSPEEEDIDLEEGFFYGSALEIAAQEEVYEEDSDAQFLPAEMDAAASSVAGLHLSPGRASDSDVVGLVPQSSPWSPNPSPERCSPHHDAELGLYLAEPFPDSPLQPLPPSPCPDLNERPQRPYGPRRKAQKCLFRE</sequence>
<dbReference type="Pfam" id="PF10630">
    <property type="entry name" value="DUF2476"/>
    <property type="match status" value="1"/>
</dbReference>
<comment type="similarity">
    <text evidence="1">Belongs to the PRR23 family.</text>
</comment>
<reference evidence="3" key="2">
    <citation type="submission" date="2025-09" db="UniProtKB">
        <authorList>
            <consortium name="Ensembl"/>
        </authorList>
    </citation>
    <scope>IDENTIFICATION</scope>
</reference>
<evidence type="ECO:0000313" key="4">
    <source>
        <dbReference type="Proteomes" id="UP000694540"/>
    </source>
</evidence>
<evidence type="ECO:0000256" key="2">
    <source>
        <dbReference type="SAM" id="MobiDB-lite"/>
    </source>
</evidence>
<dbReference type="PANTHER" id="PTHR31813">
    <property type="entry name" value="PROLINE-RICH PROTEIN 23B"/>
    <property type="match status" value="1"/>
</dbReference>
<reference evidence="3" key="1">
    <citation type="submission" date="2025-08" db="UniProtKB">
        <authorList>
            <consortium name="Ensembl"/>
        </authorList>
    </citation>
    <scope>IDENTIFICATION</scope>
</reference>
<dbReference type="Ensembl" id="ENSCWAT00000018749.1">
    <property type="protein sequence ID" value="ENSCWAP00000017298.1"/>
    <property type="gene ID" value="ENSCWAG00000013334.1"/>
</dbReference>
<feature type="compositionally biased region" description="Pro residues" evidence="2">
    <location>
        <begin position="224"/>
        <end position="236"/>
    </location>
</feature>
<evidence type="ECO:0000313" key="3">
    <source>
        <dbReference type="Ensembl" id="ENSCWAP00000017298.1"/>
    </source>
</evidence>
<dbReference type="PANTHER" id="PTHR31813:SF4">
    <property type="entry name" value="PROLINE-RICH PROTEIN 23A"/>
    <property type="match status" value="1"/>
</dbReference>
<accession>A0A8C3WJQ3</accession>
<dbReference type="AlphaFoldDB" id="A0A8C3WJQ3"/>
<evidence type="ECO:0008006" key="5">
    <source>
        <dbReference type="Google" id="ProtNLM"/>
    </source>
</evidence>
<protein>
    <recommendedName>
        <fullName evidence="5">Proline-rich protein 23A</fullName>
    </recommendedName>
</protein>
<name>A0A8C3WJQ3_9CETA</name>
<feature type="region of interest" description="Disordered" evidence="2">
    <location>
        <begin position="184"/>
        <end position="260"/>
    </location>
</feature>
<feature type="region of interest" description="Disordered" evidence="2">
    <location>
        <begin position="1"/>
        <end position="44"/>
    </location>
</feature>
<organism evidence="3 4">
    <name type="scientific">Catagonus wagneri</name>
    <name type="common">Chacoan peccary</name>
    <dbReference type="NCBI Taxonomy" id="51154"/>
    <lineage>
        <taxon>Eukaryota</taxon>
        <taxon>Metazoa</taxon>
        <taxon>Chordata</taxon>
        <taxon>Craniata</taxon>
        <taxon>Vertebrata</taxon>
        <taxon>Euteleostomi</taxon>
        <taxon>Mammalia</taxon>
        <taxon>Eutheria</taxon>
        <taxon>Laurasiatheria</taxon>
        <taxon>Artiodactyla</taxon>
        <taxon>Suina</taxon>
        <taxon>Tayassuidae</taxon>
        <taxon>Catagonus</taxon>
    </lineage>
</organism>
<dbReference type="InterPro" id="IPR018903">
    <property type="entry name" value="PRR23"/>
</dbReference>
<evidence type="ECO:0000256" key="1">
    <source>
        <dbReference type="ARBA" id="ARBA00009113"/>
    </source>
</evidence>
<dbReference type="GeneTree" id="ENSGT00390000007772"/>
<proteinExistence type="inferred from homology"/>